<feature type="non-terminal residue" evidence="2">
    <location>
        <position position="43"/>
    </location>
</feature>
<dbReference type="InterPro" id="IPR042115">
    <property type="entry name" value="PriA_3primeBD_sf"/>
</dbReference>
<dbReference type="Proteomes" id="UP000018840">
    <property type="component" value="Unassembled WGS sequence"/>
</dbReference>
<evidence type="ECO:0000313" key="2">
    <source>
        <dbReference type="EMBL" id="ETI86179.1"/>
    </source>
</evidence>
<dbReference type="AlphaFoldDB" id="W1U0K8"/>
<reference evidence="2 3" key="1">
    <citation type="submission" date="2013-12" db="EMBL/GenBank/DDBJ databases">
        <title>A Varibaculum cambriense genome reconstructed from a premature infant gut community with otherwise low bacterial novelty that shifts toward anaerobic metabolism during the third week of life.</title>
        <authorList>
            <person name="Brown C.T."/>
            <person name="Sharon I."/>
            <person name="Thomas B.C."/>
            <person name="Castelle C.J."/>
            <person name="Morowitz M.J."/>
            <person name="Banfield J.F."/>
        </authorList>
    </citation>
    <scope>NUCLEOTIDE SEQUENCE [LARGE SCALE GENOMIC DNA]</scope>
    <source>
        <strain evidence="3">DORA_17_25</strain>
    </source>
</reference>
<protein>
    <submittedName>
        <fullName evidence="2">Primosomal protein</fullName>
    </submittedName>
</protein>
<evidence type="ECO:0000313" key="3">
    <source>
        <dbReference type="Proteomes" id="UP000018840"/>
    </source>
</evidence>
<proteinExistence type="predicted"/>
<organism evidence="2 3">
    <name type="scientific">Negativicoccus succinicivorans DORA_17_25</name>
    <dbReference type="NCBI Taxonomy" id="1403945"/>
    <lineage>
        <taxon>Bacteria</taxon>
        <taxon>Bacillati</taxon>
        <taxon>Bacillota</taxon>
        <taxon>Negativicutes</taxon>
        <taxon>Veillonellales</taxon>
        <taxon>Veillonellaceae</taxon>
        <taxon>Negativicoccus</taxon>
    </lineage>
</organism>
<accession>W1U0K8</accession>
<name>W1U0K8_9FIRM</name>
<feature type="domain" description="Primosomal protein N' 3' DNA-binding" evidence="1">
    <location>
        <begin position="5"/>
        <end position="42"/>
    </location>
</feature>
<gene>
    <name evidence="2" type="ORF">Q612_NSC00329G0101</name>
</gene>
<dbReference type="EMBL" id="AZMC01000329">
    <property type="protein sequence ID" value="ETI86179.1"/>
    <property type="molecule type" value="Genomic_DNA"/>
</dbReference>
<dbReference type="GO" id="GO:0003677">
    <property type="term" value="F:DNA binding"/>
    <property type="evidence" value="ECO:0007669"/>
    <property type="project" value="InterPro"/>
</dbReference>
<evidence type="ECO:0000259" key="1">
    <source>
        <dbReference type="Pfam" id="PF17764"/>
    </source>
</evidence>
<sequence>MTVAEIIINRPTKHLQKCFSYRIPTHMEYITPGWRVIIPWGNG</sequence>
<comment type="caution">
    <text evidence="2">The sequence shown here is derived from an EMBL/GenBank/DDBJ whole genome shotgun (WGS) entry which is preliminary data.</text>
</comment>
<dbReference type="RefSeq" id="WP_024048881.1">
    <property type="nucleotide sequence ID" value="NZ_AZMC01000329.1"/>
</dbReference>
<dbReference type="Pfam" id="PF17764">
    <property type="entry name" value="PriA_3primeBD"/>
    <property type="match status" value="1"/>
</dbReference>
<dbReference type="InterPro" id="IPR041222">
    <property type="entry name" value="PriA_3primeBD"/>
</dbReference>
<dbReference type="Gene3D" id="3.40.1440.60">
    <property type="entry name" value="PriA, 3(prime) DNA-binding domain"/>
    <property type="match status" value="1"/>
</dbReference>